<dbReference type="RefSeq" id="WP_379539467.1">
    <property type="nucleotide sequence ID" value="NZ_JBHSDR010000006.1"/>
</dbReference>
<sequence length="99" mass="11338">MNFWTAIVVMVAIIAFTNMRMAKYRGGARESLRDEVRGMRGLRGHHGDAMDALPQSPREADLEREVADLKKRLAVLERIATDERQSRSIAQEIESLRDR</sequence>
<accession>A0ABV8RSA0</accession>
<dbReference type="Proteomes" id="UP001595828">
    <property type="component" value="Unassembled WGS sequence"/>
</dbReference>
<evidence type="ECO:0000313" key="2">
    <source>
        <dbReference type="EMBL" id="MFC4296012.1"/>
    </source>
</evidence>
<protein>
    <recommendedName>
        <fullName evidence="4">DUF2746 domain-containing protein</fullName>
    </recommendedName>
</protein>
<proteinExistence type="predicted"/>
<name>A0ABV8RSA0_9SPHN</name>
<reference evidence="3" key="1">
    <citation type="journal article" date="2019" name="Int. J. Syst. Evol. Microbiol.">
        <title>The Global Catalogue of Microorganisms (GCM) 10K type strain sequencing project: providing services to taxonomists for standard genome sequencing and annotation.</title>
        <authorList>
            <consortium name="The Broad Institute Genomics Platform"/>
            <consortium name="The Broad Institute Genome Sequencing Center for Infectious Disease"/>
            <person name="Wu L."/>
            <person name="Ma J."/>
        </authorList>
    </citation>
    <scope>NUCLEOTIDE SEQUENCE [LARGE SCALE GENOMIC DNA]</scope>
    <source>
        <strain evidence="3">CGMCC 1.12989</strain>
    </source>
</reference>
<evidence type="ECO:0000256" key="1">
    <source>
        <dbReference type="SAM" id="Phobius"/>
    </source>
</evidence>
<keyword evidence="1" id="KW-0472">Membrane</keyword>
<evidence type="ECO:0008006" key="4">
    <source>
        <dbReference type="Google" id="ProtNLM"/>
    </source>
</evidence>
<comment type="caution">
    <text evidence="2">The sequence shown here is derived from an EMBL/GenBank/DDBJ whole genome shotgun (WGS) entry which is preliminary data.</text>
</comment>
<evidence type="ECO:0000313" key="3">
    <source>
        <dbReference type="Proteomes" id="UP001595828"/>
    </source>
</evidence>
<gene>
    <name evidence="2" type="ORF">ACFO0A_13205</name>
</gene>
<keyword evidence="1" id="KW-0812">Transmembrane</keyword>
<keyword evidence="1" id="KW-1133">Transmembrane helix</keyword>
<feature type="transmembrane region" description="Helical" evidence="1">
    <location>
        <begin position="6"/>
        <end position="22"/>
    </location>
</feature>
<dbReference type="EMBL" id="JBHSDR010000006">
    <property type="protein sequence ID" value="MFC4296012.1"/>
    <property type="molecule type" value="Genomic_DNA"/>
</dbReference>
<keyword evidence="3" id="KW-1185">Reference proteome</keyword>
<organism evidence="2 3">
    <name type="scientific">Novosphingobium tardum</name>
    <dbReference type="NCBI Taxonomy" id="1538021"/>
    <lineage>
        <taxon>Bacteria</taxon>
        <taxon>Pseudomonadati</taxon>
        <taxon>Pseudomonadota</taxon>
        <taxon>Alphaproteobacteria</taxon>
        <taxon>Sphingomonadales</taxon>
        <taxon>Sphingomonadaceae</taxon>
        <taxon>Novosphingobium</taxon>
    </lineage>
</organism>